<dbReference type="GO" id="GO:0003677">
    <property type="term" value="F:DNA binding"/>
    <property type="evidence" value="ECO:0007669"/>
    <property type="project" value="UniProtKB-KW"/>
</dbReference>
<proteinExistence type="predicted"/>
<evidence type="ECO:0000313" key="3">
    <source>
        <dbReference type="Proteomes" id="UP000000245"/>
    </source>
</evidence>
<dbReference type="SUPFAM" id="SSF46785">
    <property type="entry name" value="Winged helix' DNA-binding domain"/>
    <property type="match status" value="1"/>
</dbReference>
<accession>A5FZL3</accession>
<dbReference type="PANTHER" id="PTHR33221">
    <property type="entry name" value="WINGED HELIX-TURN-HELIX TRANSCRIPTIONAL REGULATOR, RRF2 FAMILY"/>
    <property type="match status" value="1"/>
</dbReference>
<evidence type="ECO:0000256" key="1">
    <source>
        <dbReference type="ARBA" id="ARBA00023125"/>
    </source>
</evidence>
<dbReference type="AlphaFoldDB" id="A5FZL3"/>
<gene>
    <name evidence="2" type="ordered locus">Acry_1843</name>
</gene>
<dbReference type="InterPro" id="IPR036388">
    <property type="entry name" value="WH-like_DNA-bd_sf"/>
</dbReference>
<dbReference type="EMBL" id="CP000697">
    <property type="protein sequence ID" value="ABQ31045.1"/>
    <property type="molecule type" value="Genomic_DNA"/>
</dbReference>
<dbReference type="PROSITE" id="PS01332">
    <property type="entry name" value="HTH_RRF2_1"/>
    <property type="match status" value="1"/>
</dbReference>
<dbReference type="NCBIfam" id="TIGR00738">
    <property type="entry name" value="rrf2_super"/>
    <property type="match status" value="1"/>
</dbReference>
<keyword evidence="3" id="KW-1185">Reference proteome</keyword>
<name>A5FZL3_ACICJ</name>
<dbReference type="Pfam" id="PF02082">
    <property type="entry name" value="Rrf2"/>
    <property type="match status" value="1"/>
</dbReference>
<evidence type="ECO:0000313" key="2">
    <source>
        <dbReference type="EMBL" id="ABQ31045.1"/>
    </source>
</evidence>
<dbReference type="InterPro" id="IPR036390">
    <property type="entry name" value="WH_DNA-bd_sf"/>
</dbReference>
<dbReference type="RefSeq" id="WP_012039667.1">
    <property type="nucleotide sequence ID" value="NC_009484.1"/>
</dbReference>
<reference evidence="2 3" key="1">
    <citation type="submission" date="2007-05" db="EMBL/GenBank/DDBJ databases">
        <title>Complete sequence of chromosome of Acidiphilium cryptum JF-5.</title>
        <authorList>
            <consortium name="US DOE Joint Genome Institute"/>
            <person name="Copeland A."/>
            <person name="Lucas S."/>
            <person name="Lapidus A."/>
            <person name="Barry K."/>
            <person name="Detter J.C."/>
            <person name="Glavina del Rio T."/>
            <person name="Hammon N."/>
            <person name="Israni S."/>
            <person name="Dalin E."/>
            <person name="Tice H."/>
            <person name="Pitluck S."/>
            <person name="Sims D."/>
            <person name="Brettin T."/>
            <person name="Bruce D."/>
            <person name="Han C."/>
            <person name="Schmutz J."/>
            <person name="Larimer F."/>
            <person name="Land M."/>
            <person name="Hauser L."/>
            <person name="Kyrpides N."/>
            <person name="Kim E."/>
            <person name="Magnuson T."/>
            <person name="Richardson P."/>
        </authorList>
    </citation>
    <scope>NUCLEOTIDE SEQUENCE [LARGE SCALE GENOMIC DNA]</scope>
    <source>
        <strain evidence="2 3">JF-5</strain>
    </source>
</reference>
<dbReference type="KEGG" id="acr:Acry_1843"/>
<dbReference type="HOGENOM" id="CLU_107144_2_1_5"/>
<protein>
    <submittedName>
        <fullName evidence="2">Transcriptional regulator, BadM/Rrf2 family</fullName>
    </submittedName>
</protein>
<dbReference type="InterPro" id="IPR000944">
    <property type="entry name" value="Tscrpt_reg_Rrf2"/>
</dbReference>
<organism evidence="2 3">
    <name type="scientific">Acidiphilium cryptum (strain JF-5)</name>
    <dbReference type="NCBI Taxonomy" id="349163"/>
    <lineage>
        <taxon>Bacteria</taxon>
        <taxon>Pseudomonadati</taxon>
        <taxon>Pseudomonadota</taxon>
        <taxon>Alphaproteobacteria</taxon>
        <taxon>Acetobacterales</taxon>
        <taxon>Acidocellaceae</taxon>
        <taxon>Acidiphilium</taxon>
    </lineage>
</organism>
<dbReference type="Proteomes" id="UP000000245">
    <property type="component" value="Chromosome"/>
</dbReference>
<dbReference type="InterPro" id="IPR030489">
    <property type="entry name" value="TR_Rrf2-type_CS"/>
</dbReference>
<dbReference type="GO" id="GO:0003700">
    <property type="term" value="F:DNA-binding transcription factor activity"/>
    <property type="evidence" value="ECO:0007669"/>
    <property type="project" value="TreeGrafter"/>
</dbReference>
<dbReference type="eggNOG" id="COG1959">
    <property type="taxonomic scope" value="Bacteria"/>
</dbReference>
<dbReference type="Gene3D" id="1.10.10.10">
    <property type="entry name" value="Winged helix-like DNA-binding domain superfamily/Winged helix DNA-binding domain"/>
    <property type="match status" value="1"/>
</dbReference>
<dbReference type="PROSITE" id="PS51197">
    <property type="entry name" value="HTH_RRF2_2"/>
    <property type="match status" value="1"/>
</dbReference>
<dbReference type="PANTHER" id="PTHR33221:SF4">
    <property type="entry name" value="HTH-TYPE TRANSCRIPTIONAL REPRESSOR NSRR"/>
    <property type="match status" value="1"/>
</dbReference>
<dbReference type="STRING" id="349163.Acry_1843"/>
<sequence>MFVTLTNYTDYGLRALMLLAIEPDRVQSTSALATRLDVSRHHLAKILMDLVAGGYLLSSRGPTGGVRLAKPPGQIRIGDVVRYLERDQAMVECFRADGGQCNLLPACRLRQTLNRAKDAFIETLNGKSLADMSPVPANR</sequence>
<dbReference type="GO" id="GO:0005829">
    <property type="term" value="C:cytosol"/>
    <property type="evidence" value="ECO:0007669"/>
    <property type="project" value="TreeGrafter"/>
</dbReference>
<keyword evidence="1" id="KW-0238">DNA-binding</keyword>